<keyword evidence="1" id="KW-0812">Transmembrane</keyword>
<feature type="transmembrane region" description="Helical" evidence="1">
    <location>
        <begin position="62"/>
        <end position="89"/>
    </location>
</feature>
<dbReference type="HOGENOM" id="CLU_2248057_0_0_5"/>
<organism evidence="2">
    <name type="scientific">Cereibacter sphaeroides (strain ATCC 17025 / ATH 2.4.3)</name>
    <name type="common">Rhodobacter sphaeroides</name>
    <dbReference type="NCBI Taxonomy" id="349102"/>
    <lineage>
        <taxon>Bacteria</taxon>
        <taxon>Pseudomonadati</taxon>
        <taxon>Pseudomonadota</taxon>
        <taxon>Alphaproteobacteria</taxon>
        <taxon>Rhodobacterales</taxon>
        <taxon>Paracoccaceae</taxon>
        <taxon>Cereibacter</taxon>
    </lineage>
</organism>
<gene>
    <name evidence="2" type="ordered locus">Rsph17025_3974</name>
</gene>
<dbReference type="EMBL" id="CP000663">
    <property type="protein sequence ID" value="ABP72828.1"/>
    <property type="molecule type" value="Genomic_DNA"/>
</dbReference>
<protein>
    <submittedName>
        <fullName evidence="2">Uncharacterized protein</fullName>
    </submittedName>
</protein>
<sequence length="104" mass="11282">MVAPIHCRSLCLQCPIDVRPFGPPPRPFPVRSPRAAETGLSVPDGLKLKTALAMLWSVLRSAWASLATFLLFILLARLLGPAEFGIFVLARGPGSWRARACSMP</sequence>
<proteinExistence type="predicted"/>
<evidence type="ECO:0000256" key="1">
    <source>
        <dbReference type="SAM" id="Phobius"/>
    </source>
</evidence>
<keyword evidence="2" id="KW-0614">Plasmid</keyword>
<keyword evidence="1" id="KW-0472">Membrane</keyword>
<dbReference type="KEGG" id="rsq:Rsph17025_3974"/>
<evidence type="ECO:0000313" key="2">
    <source>
        <dbReference type="EMBL" id="ABP72828.1"/>
    </source>
</evidence>
<dbReference type="AlphaFoldDB" id="A4WZL4"/>
<dbReference type="BioCyc" id="RSPH349102:G1G8M-4097-MONOMER"/>
<reference evidence="2" key="1">
    <citation type="submission" date="2007-04" db="EMBL/GenBank/DDBJ databases">
        <title>Complete sequence of plasmid pRSPA02 of Rhodobacter sphaeroides ATCC 17025.</title>
        <authorList>
            <consortium name="US DOE Joint Genome Institute"/>
            <person name="Copeland A."/>
            <person name="Lucas S."/>
            <person name="Lapidus A."/>
            <person name="Barry K."/>
            <person name="Detter J.C."/>
            <person name="Glavina del Rio T."/>
            <person name="Hammon N."/>
            <person name="Israni S."/>
            <person name="Dalin E."/>
            <person name="Tice H."/>
            <person name="Pitluck S."/>
            <person name="Chertkov O."/>
            <person name="Brettin T."/>
            <person name="Bruce D."/>
            <person name="Han C."/>
            <person name="Schmutz J."/>
            <person name="Larimer F."/>
            <person name="Land M."/>
            <person name="Hauser L."/>
            <person name="Kyrpides N."/>
            <person name="Kim E."/>
            <person name="Richardson P."/>
            <person name="Mackenzie C."/>
            <person name="Choudhary M."/>
            <person name="Donohue T.J."/>
            <person name="Kaplan S."/>
        </authorList>
    </citation>
    <scope>NUCLEOTIDE SEQUENCE [LARGE SCALE GENOMIC DNA]</scope>
    <source>
        <strain evidence="2">ATCC 17025</strain>
        <plasmid evidence="2">pRSPA02</plasmid>
    </source>
</reference>
<geneLocation type="plasmid" evidence="2">
    <name>pRSPA02</name>
</geneLocation>
<name>A4WZL4_CERS5</name>
<accession>A4WZL4</accession>
<keyword evidence="1" id="KW-1133">Transmembrane helix</keyword>